<dbReference type="GeneID" id="31008513"/>
<comment type="caution">
    <text evidence="4">The sequence shown here is derived from an EMBL/GenBank/DDBJ whole genome shotgun (WGS) entry which is preliminary data.</text>
</comment>
<organism evidence="4 5">
    <name type="scientific">Talaromyces atroroseus</name>
    <dbReference type="NCBI Taxonomy" id="1441469"/>
    <lineage>
        <taxon>Eukaryota</taxon>
        <taxon>Fungi</taxon>
        <taxon>Dikarya</taxon>
        <taxon>Ascomycota</taxon>
        <taxon>Pezizomycotina</taxon>
        <taxon>Eurotiomycetes</taxon>
        <taxon>Eurotiomycetidae</taxon>
        <taxon>Eurotiales</taxon>
        <taxon>Trichocomaceae</taxon>
        <taxon>Talaromyces</taxon>
        <taxon>Talaromyces sect. Trachyspermi</taxon>
    </lineage>
</organism>
<dbReference type="STRING" id="1441469.A0A225ARA2"/>
<feature type="transmembrane region" description="Helical" evidence="2">
    <location>
        <begin position="61"/>
        <end position="82"/>
    </location>
</feature>
<accession>A0A225ARA2</accession>
<evidence type="ECO:0000259" key="3">
    <source>
        <dbReference type="Pfam" id="PF20684"/>
    </source>
</evidence>
<dbReference type="Proteomes" id="UP000214365">
    <property type="component" value="Unassembled WGS sequence"/>
</dbReference>
<evidence type="ECO:0000256" key="2">
    <source>
        <dbReference type="SAM" id="Phobius"/>
    </source>
</evidence>
<dbReference type="RefSeq" id="XP_020116098.1">
    <property type="nucleotide sequence ID" value="XM_020263656.1"/>
</dbReference>
<keyword evidence="2" id="KW-1133">Transmembrane helix</keyword>
<feature type="transmembrane region" description="Helical" evidence="2">
    <location>
        <begin position="235"/>
        <end position="256"/>
    </location>
</feature>
<dbReference type="InterPro" id="IPR049326">
    <property type="entry name" value="Rhodopsin_dom_fungi"/>
</dbReference>
<evidence type="ECO:0000313" key="4">
    <source>
        <dbReference type="EMBL" id="OKL55977.1"/>
    </source>
</evidence>
<feature type="transmembrane region" description="Helical" evidence="2">
    <location>
        <begin position="200"/>
        <end position="223"/>
    </location>
</feature>
<dbReference type="PANTHER" id="PTHR39614">
    <property type="entry name" value="INTEGRAL MEMBRANE PROTEIN"/>
    <property type="match status" value="1"/>
</dbReference>
<proteinExistence type="predicted"/>
<dbReference type="EMBL" id="LFMY01000016">
    <property type="protein sequence ID" value="OKL55977.1"/>
    <property type="molecule type" value="Genomic_DNA"/>
</dbReference>
<feature type="domain" description="Rhodopsin" evidence="3">
    <location>
        <begin position="46"/>
        <end position="287"/>
    </location>
</feature>
<evidence type="ECO:0000313" key="5">
    <source>
        <dbReference type="Proteomes" id="UP000214365"/>
    </source>
</evidence>
<feature type="region of interest" description="Disordered" evidence="1">
    <location>
        <begin position="359"/>
        <end position="389"/>
    </location>
</feature>
<name>A0A225ARA2_TALAT</name>
<dbReference type="OrthoDB" id="3918601at2759"/>
<dbReference type="Pfam" id="PF20684">
    <property type="entry name" value="Fung_rhodopsin"/>
    <property type="match status" value="1"/>
</dbReference>
<dbReference type="PANTHER" id="PTHR39614:SF2">
    <property type="entry name" value="INTEGRAL MEMBRANE PROTEIN"/>
    <property type="match status" value="1"/>
</dbReference>
<feature type="transmembrane region" description="Helical" evidence="2">
    <location>
        <begin position="123"/>
        <end position="147"/>
    </location>
</feature>
<keyword evidence="2" id="KW-0472">Membrane</keyword>
<keyword evidence="2" id="KW-0812">Transmembrane</keyword>
<reference evidence="4 5" key="1">
    <citation type="submission" date="2015-06" db="EMBL/GenBank/DDBJ databases">
        <title>Talaromyces atroroseus IBT 11181 draft genome.</title>
        <authorList>
            <person name="Rasmussen K.B."/>
            <person name="Rasmussen S."/>
            <person name="Petersen B."/>
            <person name="Sicheritz-Ponten T."/>
            <person name="Mortensen U.H."/>
            <person name="Thrane U."/>
        </authorList>
    </citation>
    <scope>NUCLEOTIDE SEQUENCE [LARGE SCALE GENOMIC DNA]</scope>
    <source>
        <strain evidence="4 5">IBT 11181</strain>
    </source>
</reference>
<protein>
    <recommendedName>
        <fullName evidence="3">Rhodopsin domain-containing protein</fullName>
    </recommendedName>
</protein>
<dbReference type="AlphaFoldDB" id="A0A225ARA2"/>
<feature type="transmembrane region" description="Helical" evidence="2">
    <location>
        <begin position="26"/>
        <end position="49"/>
    </location>
</feature>
<sequence>MAGTTHSWPSGISPPLMYDNDLNHGGLIVVITVFCLTMTLFGLTFRFYAWRVRSKISNNDIFLGITTIISWVQMSLVIYQAHLGWGKAEALMGGLNISQPLYKARYSEHPLCCMSGLTPMILWIGYAADLLYILILGLSRITGMVFFHDIFNLHSSKTIYSSMGISLFGTVASLILGALRCDRRAPWQDISSECNSLLRHWIGITAVDIFSEIVVLIYPIHILNRLYMPAAKKALLSAVFEARIILIPLSVIHLLYVRNQVDSPDPSLAGTYGTLTAEIHLTVSLLVHVSSSLKPFLAVFEDENGLAYTESAIELTERGGSGSTFGRWQQTNHHVRRYRSTRNALGHKNAWHHGILAVKGTQARKRGHGENSTAGLRRPESESPHPSGR</sequence>
<evidence type="ECO:0000256" key="1">
    <source>
        <dbReference type="SAM" id="MobiDB-lite"/>
    </source>
</evidence>
<feature type="transmembrane region" description="Helical" evidence="2">
    <location>
        <begin position="159"/>
        <end position="180"/>
    </location>
</feature>
<keyword evidence="5" id="KW-1185">Reference proteome</keyword>
<gene>
    <name evidence="4" type="ORF">UA08_08757</name>
</gene>